<dbReference type="CDD" id="cd06580">
    <property type="entry name" value="TM_PBP1_transp_TpRbsC_like"/>
    <property type="match status" value="1"/>
</dbReference>
<dbReference type="AlphaFoldDB" id="A0AAW5F494"/>
<evidence type="ECO:0000313" key="7">
    <source>
        <dbReference type="EMBL" id="MCK0087181.1"/>
    </source>
</evidence>
<feature type="transmembrane region" description="Helical" evidence="6">
    <location>
        <begin position="232"/>
        <end position="258"/>
    </location>
</feature>
<dbReference type="Proteomes" id="UP001203136">
    <property type="component" value="Unassembled WGS sequence"/>
</dbReference>
<keyword evidence="5 6" id="KW-0472">Membrane</keyword>
<feature type="transmembrane region" description="Helical" evidence="6">
    <location>
        <begin position="56"/>
        <end position="78"/>
    </location>
</feature>
<evidence type="ECO:0000313" key="8">
    <source>
        <dbReference type="Proteomes" id="UP001203136"/>
    </source>
</evidence>
<gene>
    <name evidence="7" type="ORF">K5I21_15120</name>
</gene>
<keyword evidence="3 6" id="KW-0812">Transmembrane</keyword>
<dbReference type="GO" id="GO:0022857">
    <property type="term" value="F:transmembrane transporter activity"/>
    <property type="evidence" value="ECO:0007669"/>
    <property type="project" value="InterPro"/>
</dbReference>
<proteinExistence type="predicted"/>
<evidence type="ECO:0000256" key="6">
    <source>
        <dbReference type="SAM" id="Phobius"/>
    </source>
</evidence>
<sequence length="366" mass="39779">MKTARKIESFFGVFRVIIAVLIAYMISLIALTVISDEPVMAIRQFIVGPFSTIRRFGDMVALATLFTFTGLCMCFMYAVNKFNLSAEGIVIISGCMTTYLGIQLQGIPKGILLPVLLLTSILIGMAAAAIPAVLNARFDAHVVVVSLMLNYILFYLSQFILKYDMKDVSMPSLASLKYPEELKLAVLVPKTEIHAGLIIAAVCVVLVVIAIYKTPFGYAMRTVGSNPNFAKYAGISVTGTVVAAQIIGGAFAGLGGAVEILGRYERFRWLEMPNYGFDGLIVAVMAHRNPALVPVGALLLAYIRTGADIVTRTTDIPAEFVSIVQGIIILLIAAEMFLSGLKRRMIFKSARESLENTEKQQEAVKA</sequence>
<evidence type="ECO:0000256" key="5">
    <source>
        <dbReference type="ARBA" id="ARBA00023136"/>
    </source>
</evidence>
<keyword evidence="2" id="KW-1003">Cell membrane</keyword>
<feature type="transmembrane region" description="Helical" evidence="6">
    <location>
        <begin position="84"/>
        <end position="102"/>
    </location>
</feature>
<evidence type="ECO:0000256" key="3">
    <source>
        <dbReference type="ARBA" id="ARBA00022692"/>
    </source>
</evidence>
<feature type="transmembrane region" description="Helical" evidence="6">
    <location>
        <begin position="193"/>
        <end position="212"/>
    </location>
</feature>
<dbReference type="EMBL" id="JAINVB010000001">
    <property type="protein sequence ID" value="MCK0087181.1"/>
    <property type="molecule type" value="Genomic_DNA"/>
</dbReference>
<name>A0AAW5F494_CLOSY</name>
<reference evidence="7" key="1">
    <citation type="journal article" date="2022" name="Cell Host Microbe">
        <title>Colonization of the live biotherapeutic product VE303 and modulation of the microbiota and metabolites in healthy volunteers.</title>
        <authorList>
            <person name="Dsouza M."/>
            <person name="Menon R."/>
            <person name="Crossette E."/>
            <person name="Bhattarai S.K."/>
            <person name="Schneider J."/>
            <person name="Kim Y.G."/>
            <person name="Reddy S."/>
            <person name="Caballero S."/>
            <person name="Felix C."/>
            <person name="Cornacchione L."/>
            <person name="Hendrickson J."/>
            <person name="Watson A.R."/>
            <person name="Minot S.S."/>
            <person name="Greenfield N."/>
            <person name="Schopf L."/>
            <person name="Szabady R."/>
            <person name="Patarroyo J."/>
            <person name="Smith W."/>
            <person name="Harrison P."/>
            <person name="Kuijper E.J."/>
            <person name="Kelly C.P."/>
            <person name="Olle B."/>
            <person name="Bobilev D."/>
            <person name="Silber J.L."/>
            <person name="Bucci V."/>
            <person name="Roberts B."/>
            <person name="Faith J."/>
            <person name="Norman J.M."/>
        </authorList>
    </citation>
    <scope>NUCLEOTIDE SEQUENCE</scope>
    <source>
        <strain evidence="7">VE303-04</strain>
    </source>
</reference>
<comment type="caution">
    <text evidence="7">The sequence shown here is derived from an EMBL/GenBank/DDBJ whole genome shotgun (WGS) entry which is preliminary data.</text>
</comment>
<dbReference type="PANTHER" id="PTHR47089:SF1">
    <property type="entry name" value="GUANOSINE ABC TRANSPORTER PERMEASE PROTEIN NUPP"/>
    <property type="match status" value="1"/>
</dbReference>
<feature type="transmembrane region" description="Helical" evidence="6">
    <location>
        <begin position="279"/>
        <end position="303"/>
    </location>
</feature>
<organism evidence="7 8">
    <name type="scientific">Clostridium symbiosum</name>
    <name type="common">Bacteroides symbiosus</name>
    <dbReference type="NCBI Taxonomy" id="1512"/>
    <lineage>
        <taxon>Bacteria</taxon>
        <taxon>Bacillati</taxon>
        <taxon>Bacillota</taxon>
        <taxon>Clostridia</taxon>
        <taxon>Lachnospirales</taxon>
        <taxon>Lachnospiraceae</taxon>
        <taxon>Otoolea</taxon>
    </lineage>
</organism>
<keyword evidence="4 6" id="KW-1133">Transmembrane helix</keyword>
<accession>A0AAW5F494</accession>
<feature type="transmembrane region" description="Helical" evidence="6">
    <location>
        <begin position="12"/>
        <end position="35"/>
    </location>
</feature>
<dbReference type="GO" id="GO:0005886">
    <property type="term" value="C:plasma membrane"/>
    <property type="evidence" value="ECO:0007669"/>
    <property type="project" value="UniProtKB-SubCell"/>
</dbReference>
<feature type="transmembrane region" description="Helical" evidence="6">
    <location>
        <begin position="323"/>
        <end position="341"/>
    </location>
</feature>
<dbReference type="RefSeq" id="WP_024738543.1">
    <property type="nucleotide sequence ID" value="NZ_JAINVB010000001.1"/>
</dbReference>
<protein>
    <submittedName>
        <fullName evidence="7">ABC transporter permease</fullName>
    </submittedName>
</protein>
<dbReference type="PANTHER" id="PTHR47089">
    <property type="entry name" value="ABC TRANSPORTER, PERMEASE PROTEIN"/>
    <property type="match status" value="1"/>
</dbReference>
<evidence type="ECO:0000256" key="1">
    <source>
        <dbReference type="ARBA" id="ARBA00004651"/>
    </source>
</evidence>
<dbReference type="Pfam" id="PF02653">
    <property type="entry name" value="BPD_transp_2"/>
    <property type="match status" value="1"/>
</dbReference>
<feature type="transmembrane region" description="Helical" evidence="6">
    <location>
        <begin position="140"/>
        <end position="161"/>
    </location>
</feature>
<comment type="subcellular location">
    <subcellularLocation>
        <location evidence="1">Cell membrane</location>
        <topology evidence="1">Multi-pass membrane protein</topology>
    </subcellularLocation>
</comment>
<evidence type="ECO:0000256" key="4">
    <source>
        <dbReference type="ARBA" id="ARBA00022989"/>
    </source>
</evidence>
<feature type="transmembrane region" description="Helical" evidence="6">
    <location>
        <begin position="111"/>
        <end position="134"/>
    </location>
</feature>
<dbReference type="InterPro" id="IPR001851">
    <property type="entry name" value="ABC_transp_permease"/>
</dbReference>
<evidence type="ECO:0000256" key="2">
    <source>
        <dbReference type="ARBA" id="ARBA00022475"/>
    </source>
</evidence>